<evidence type="ECO:0000256" key="1">
    <source>
        <dbReference type="SAM" id="MobiDB-lite"/>
    </source>
</evidence>
<feature type="compositionally biased region" description="Low complexity" evidence="1">
    <location>
        <begin position="82"/>
        <end position="95"/>
    </location>
</feature>
<reference evidence="2 3" key="1">
    <citation type="submission" date="2019-09" db="EMBL/GenBank/DDBJ databases">
        <authorList>
            <person name="Brejova B."/>
        </authorList>
    </citation>
    <scope>NUCLEOTIDE SEQUENCE [LARGE SCALE GENOMIC DNA]</scope>
</reference>
<dbReference type="AlphaFoldDB" id="A0A5E8AX10"/>
<protein>
    <submittedName>
        <fullName evidence="2">Uncharacterized protein</fullName>
    </submittedName>
</protein>
<name>A0A5E8AX10_9ASCO</name>
<gene>
    <name evidence="2" type="ORF">SAPINGB_P000044</name>
</gene>
<sequence>MLSQSINPFIPIKLTNSVTLLIVNPALYGVFSGNQVQEKAESDGEQQELQSFGPIKETNVVFLPLFWWNPFTLKVEMIKQKPQQQQTEAEQKSNQEAVQEPASTNVVKATVINIPLCVVA</sequence>
<dbReference type="GeneID" id="43578869"/>
<accession>A0A5E8AX10</accession>
<proteinExistence type="predicted"/>
<keyword evidence="3" id="KW-1185">Reference proteome</keyword>
<dbReference type="RefSeq" id="XP_031850660.1">
    <property type="nucleotide sequence ID" value="XM_031994769.1"/>
</dbReference>
<feature type="region of interest" description="Disordered" evidence="1">
    <location>
        <begin position="82"/>
        <end position="102"/>
    </location>
</feature>
<dbReference type="EMBL" id="CABVLU010000001">
    <property type="protein sequence ID" value="VVT43567.1"/>
    <property type="molecule type" value="Genomic_DNA"/>
</dbReference>
<evidence type="ECO:0000313" key="2">
    <source>
        <dbReference type="EMBL" id="VVT43567.1"/>
    </source>
</evidence>
<evidence type="ECO:0000313" key="3">
    <source>
        <dbReference type="Proteomes" id="UP000398389"/>
    </source>
</evidence>
<dbReference type="Proteomes" id="UP000398389">
    <property type="component" value="Unassembled WGS sequence"/>
</dbReference>
<organism evidence="2 3">
    <name type="scientific">Magnusiomyces paraingens</name>
    <dbReference type="NCBI Taxonomy" id="2606893"/>
    <lineage>
        <taxon>Eukaryota</taxon>
        <taxon>Fungi</taxon>
        <taxon>Dikarya</taxon>
        <taxon>Ascomycota</taxon>
        <taxon>Saccharomycotina</taxon>
        <taxon>Dipodascomycetes</taxon>
        <taxon>Dipodascales</taxon>
        <taxon>Dipodascaceae</taxon>
        <taxon>Magnusiomyces</taxon>
    </lineage>
</organism>